<accession>A0A166FQM6</accession>
<dbReference type="AlphaFoldDB" id="A0A166FQM6"/>
<organism evidence="1">
    <name type="scientific">Daucus carota subsp. sativus</name>
    <name type="common">Carrot</name>
    <dbReference type="NCBI Taxonomy" id="79200"/>
    <lineage>
        <taxon>Eukaryota</taxon>
        <taxon>Viridiplantae</taxon>
        <taxon>Streptophyta</taxon>
        <taxon>Embryophyta</taxon>
        <taxon>Tracheophyta</taxon>
        <taxon>Spermatophyta</taxon>
        <taxon>Magnoliopsida</taxon>
        <taxon>eudicotyledons</taxon>
        <taxon>Gunneridae</taxon>
        <taxon>Pentapetalae</taxon>
        <taxon>asterids</taxon>
        <taxon>campanulids</taxon>
        <taxon>Apiales</taxon>
        <taxon>Apiaceae</taxon>
        <taxon>Apioideae</taxon>
        <taxon>Scandiceae</taxon>
        <taxon>Daucinae</taxon>
        <taxon>Daucus</taxon>
        <taxon>Daucus sect. Daucus</taxon>
    </lineage>
</organism>
<gene>
    <name evidence="1" type="ORF">DCAR_000734</name>
</gene>
<evidence type="ECO:0000313" key="1">
    <source>
        <dbReference type="EMBL" id="KZN08065.1"/>
    </source>
</evidence>
<protein>
    <submittedName>
        <fullName evidence="1">Uncharacterized protein</fullName>
    </submittedName>
</protein>
<proteinExistence type="predicted"/>
<comment type="caution">
    <text evidence="1">The sequence shown here is derived from an EMBL/GenBank/DDBJ whole genome shotgun (WGS) entry which is preliminary data.</text>
</comment>
<dbReference type="Gramene" id="KZN08065">
    <property type="protein sequence ID" value="KZN08065"/>
    <property type="gene ID" value="DCAR_000734"/>
</dbReference>
<name>A0A166FQM6_DAUCS</name>
<dbReference type="EMBL" id="LNRQ01000001">
    <property type="protein sequence ID" value="KZN08065.1"/>
    <property type="molecule type" value="Genomic_DNA"/>
</dbReference>
<reference evidence="1" key="1">
    <citation type="journal article" date="2016" name="Nat. Genet.">
        <title>A high-quality carrot genome assembly provides new insights into carotenoid accumulation and asterid genome evolution.</title>
        <authorList>
            <person name="Iorizzo M."/>
            <person name="Ellison S."/>
            <person name="Senalik D."/>
            <person name="Zeng P."/>
            <person name="Satapoomin P."/>
            <person name="Huang J."/>
            <person name="Bowman M."/>
            <person name="Iovene M."/>
            <person name="Sanseverino W."/>
            <person name="Cavagnaro P."/>
            <person name="Yildiz M."/>
            <person name="Macko-Podgorni A."/>
            <person name="Moranska E."/>
            <person name="Grzebelus E."/>
            <person name="Grzebelus D."/>
            <person name="Ashrafi H."/>
            <person name="Zheng Z."/>
            <person name="Cheng S."/>
            <person name="Spooner D."/>
            <person name="Van Deynze A."/>
            <person name="Simon P."/>
        </authorList>
    </citation>
    <scope>NUCLEOTIDE SEQUENCE [LARGE SCALE GENOMIC DNA]</scope>
    <source>
        <tissue evidence="1">Leaf</tissue>
    </source>
</reference>
<sequence>MHIETNTITRWTAINKGLVAPIKCVYEFVDWLFAPNTFYILTDNRLSFI</sequence>